<feature type="region of interest" description="Disordered" evidence="12">
    <location>
        <begin position="336"/>
        <end position="393"/>
    </location>
</feature>
<dbReference type="GO" id="GO:0034045">
    <property type="term" value="C:phagophore assembly site membrane"/>
    <property type="evidence" value="ECO:0007669"/>
    <property type="project" value="UniProtKB-SubCell"/>
</dbReference>
<organism evidence="13 14">
    <name type="scientific">Caulochytrium protostelioides</name>
    <dbReference type="NCBI Taxonomy" id="1555241"/>
    <lineage>
        <taxon>Eukaryota</taxon>
        <taxon>Fungi</taxon>
        <taxon>Fungi incertae sedis</taxon>
        <taxon>Chytridiomycota</taxon>
        <taxon>Chytridiomycota incertae sedis</taxon>
        <taxon>Chytridiomycetes</taxon>
        <taxon>Caulochytriales</taxon>
        <taxon>Caulochytriaceae</taxon>
        <taxon>Caulochytrium</taxon>
    </lineage>
</organism>
<accession>A0A4P9XE62</accession>
<dbReference type="GO" id="GO:0000045">
    <property type="term" value="P:autophagosome assembly"/>
    <property type="evidence" value="ECO:0007669"/>
    <property type="project" value="TreeGrafter"/>
</dbReference>
<protein>
    <recommendedName>
        <fullName evidence="4">Autophagy-related protein 2</fullName>
    </recommendedName>
</protein>
<dbReference type="OrthoDB" id="18982at2759"/>
<evidence type="ECO:0000256" key="5">
    <source>
        <dbReference type="ARBA" id="ARBA00022448"/>
    </source>
</evidence>
<evidence type="ECO:0000313" key="13">
    <source>
        <dbReference type="EMBL" id="RKP03788.1"/>
    </source>
</evidence>
<dbReference type="STRING" id="1555241.A0A4P9XE62"/>
<keyword evidence="9" id="KW-0472">Membrane</keyword>
<name>A0A4P9XE62_9FUNG</name>
<dbReference type="GO" id="GO:0006869">
    <property type="term" value="P:lipid transport"/>
    <property type="evidence" value="ECO:0007669"/>
    <property type="project" value="UniProtKB-KW"/>
</dbReference>
<feature type="compositionally biased region" description="Basic and acidic residues" evidence="12">
    <location>
        <begin position="346"/>
        <end position="364"/>
    </location>
</feature>
<evidence type="ECO:0000256" key="4">
    <source>
        <dbReference type="ARBA" id="ARBA00018070"/>
    </source>
</evidence>
<dbReference type="PANTHER" id="PTHR13190:SF1">
    <property type="entry name" value="AUTOPHAGY-RELATED 2, ISOFORM A"/>
    <property type="match status" value="1"/>
</dbReference>
<evidence type="ECO:0000256" key="11">
    <source>
        <dbReference type="ARBA" id="ARBA00024615"/>
    </source>
</evidence>
<keyword evidence="14" id="KW-1185">Reference proteome</keyword>
<dbReference type="GO" id="GO:0000422">
    <property type="term" value="P:autophagy of mitochondrion"/>
    <property type="evidence" value="ECO:0007669"/>
    <property type="project" value="TreeGrafter"/>
</dbReference>
<evidence type="ECO:0000256" key="12">
    <source>
        <dbReference type="SAM" id="MobiDB-lite"/>
    </source>
</evidence>
<sequence>MIIKAYDICVRLHDFRFPGAPGSTSASSSSLLSDATHGLEERHRIVTSAQFSVANFEILDNIETSVWRKFAGPMRDDATYHRETGSRLVEFRCDVVEIPAVNTAGVAPTSRGVPTGPKQHELRCLLSVLPLRFYIDQDALDFLLRFFSLSGTRSAPAPAASSLPLARPGSDPADGSKPFFQYIHIAPLHCRVDYKPKRVNYKLLRQNNLLEMVNLFHLENAAVRLERLRLVGLYGWEGLGQRVLDAWLPYLKRTQVVGVAAGIAGLQPFFTYGASIRDLVATPVAQYQKDGRVFRGAQRAVKAFAKKTTMESIRLGTRFAVSTQVLLEHAHDLVTSQNGDTSVSSDRYRADKDHSAGARAHDPPGHAPSRRGAARTAGGYGGEPSKFSQQPESLKEGFGLAYRSLSTNMAQFTQTLFAASGSEDAQSGHRRRARRQKTVLEVLPAAVLRPMIGATEAINKTLLGVQNTLDPKKRLQMEDKYKG</sequence>
<evidence type="ECO:0000256" key="10">
    <source>
        <dbReference type="ARBA" id="ARBA00024479"/>
    </source>
</evidence>
<dbReference type="GO" id="GO:0061709">
    <property type="term" value="P:reticulophagy"/>
    <property type="evidence" value="ECO:0007669"/>
    <property type="project" value="TreeGrafter"/>
</dbReference>
<keyword evidence="7" id="KW-0072">Autophagy</keyword>
<evidence type="ECO:0000256" key="6">
    <source>
        <dbReference type="ARBA" id="ARBA00022824"/>
    </source>
</evidence>
<dbReference type="GO" id="GO:0034727">
    <property type="term" value="P:piecemeal microautophagy of the nucleus"/>
    <property type="evidence" value="ECO:0007669"/>
    <property type="project" value="TreeGrafter"/>
</dbReference>
<dbReference type="EMBL" id="ML014118">
    <property type="protein sequence ID" value="RKP03788.1"/>
    <property type="molecule type" value="Genomic_DNA"/>
</dbReference>
<feature type="compositionally biased region" description="Polar residues" evidence="12">
    <location>
        <begin position="336"/>
        <end position="345"/>
    </location>
</feature>
<reference evidence="14" key="1">
    <citation type="journal article" date="2018" name="Nat. Microbiol.">
        <title>Leveraging single-cell genomics to expand the fungal tree of life.</title>
        <authorList>
            <person name="Ahrendt S.R."/>
            <person name="Quandt C.A."/>
            <person name="Ciobanu D."/>
            <person name="Clum A."/>
            <person name="Salamov A."/>
            <person name="Andreopoulos B."/>
            <person name="Cheng J.F."/>
            <person name="Woyke T."/>
            <person name="Pelin A."/>
            <person name="Henrissat B."/>
            <person name="Reynolds N.K."/>
            <person name="Benny G.L."/>
            <person name="Smith M.E."/>
            <person name="James T.Y."/>
            <person name="Grigoriev I.V."/>
        </authorList>
    </citation>
    <scope>NUCLEOTIDE SEQUENCE [LARGE SCALE GENOMIC DNA]</scope>
    <source>
        <strain evidence="14">ATCC 52028</strain>
    </source>
</reference>
<dbReference type="Pfam" id="PF13329">
    <property type="entry name" value="ATG2_CAD"/>
    <property type="match status" value="1"/>
</dbReference>
<dbReference type="Proteomes" id="UP000274922">
    <property type="component" value="Unassembled WGS sequence"/>
</dbReference>
<gene>
    <name evidence="13" type="ORF">CXG81DRAFT_9124</name>
</gene>
<comment type="subcellular location">
    <subcellularLocation>
        <location evidence="1">Endoplasmic reticulum membrane</location>
        <topology evidence="1">Peripheral membrane protein</topology>
    </subcellularLocation>
    <subcellularLocation>
        <location evidence="2">Preautophagosomal structure membrane</location>
        <topology evidence="2">Peripheral membrane protein</topology>
    </subcellularLocation>
</comment>
<proteinExistence type="inferred from homology"/>
<dbReference type="GO" id="GO:0061908">
    <property type="term" value="C:phagophore"/>
    <property type="evidence" value="ECO:0007669"/>
    <property type="project" value="TreeGrafter"/>
</dbReference>
<dbReference type="PANTHER" id="PTHR13190">
    <property type="entry name" value="AUTOPHAGY-RELATED 2, ISOFORM A"/>
    <property type="match status" value="1"/>
</dbReference>
<evidence type="ECO:0000256" key="1">
    <source>
        <dbReference type="ARBA" id="ARBA00004406"/>
    </source>
</evidence>
<keyword evidence="5" id="KW-0813">Transport</keyword>
<evidence type="ECO:0000256" key="2">
    <source>
        <dbReference type="ARBA" id="ARBA00004623"/>
    </source>
</evidence>
<evidence type="ECO:0000313" key="14">
    <source>
        <dbReference type="Proteomes" id="UP000274922"/>
    </source>
</evidence>
<dbReference type="InterPro" id="IPR026849">
    <property type="entry name" value="ATG2"/>
</dbReference>
<dbReference type="AlphaFoldDB" id="A0A4P9XE62"/>
<comment type="catalytic activity">
    <reaction evidence="10">
        <text>a 1,2-diacyl-sn-glycero-3-phospho-L-serine(in) = a 1,2-diacyl-sn-glycero-3-phospho-L-serine(out)</text>
        <dbReference type="Rhea" id="RHEA:38663"/>
        <dbReference type="ChEBI" id="CHEBI:57262"/>
    </reaction>
</comment>
<dbReference type="GO" id="GO:0061723">
    <property type="term" value="P:glycophagy"/>
    <property type="evidence" value="ECO:0007669"/>
    <property type="project" value="TreeGrafter"/>
</dbReference>
<evidence type="ECO:0000256" key="8">
    <source>
        <dbReference type="ARBA" id="ARBA00023055"/>
    </source>
</evidence>
<dbReference type="GO" id="GO:0043495">
    <property type="term" value="F:protein-membrane adaptor activity"/>
    <property type="evidence" value="ECO:0007669"/>
    <property type="project" value="TreeGrafter"/>
</dbReference>
<evidence type="ECO:0000256" key="3">
    <source>
        <dbReference type="ARBA" id="ARBA00009714"/>
    </source>
</evidence>
<evidence type="ECO:0000256" key="7">
    <source>
        <dbReference type="ARBA" id="ARBA00023006"/>
    </source>
</evidence>
<keyword evidence="8" id="KW-0445">Lipid transport</keyword>
<keyword evidence="6" id="KW-0256">Endoplasmic reticulum</keyword>
<comment type="catalytic activity">
    <reaction evidence="11">
        <text>a 1,2-diacyl-sn-glycero-3-phosphoethanolamine(in) = a 1,2-diacyl-sn-glycero-3-phosphoethanolamine(out)</text>
        <dbReference type="Rhea" id="RHEA:38895"/>
        <dbReference type="ChEBI" id="CHEBI:64612"/>
    </reaction>
</comment>
<evidence type="ECO:0000256" key="9">
    <source>
        <dbReference type="ARBA" id="ARBA00023136"/>
    </source>
</evidence>
<dbReference type="GO" id="GO:0005789">
    <property type="term" value="C:endoplasmic reticulum membrane"/>
    <property type="evidence" value="ECO:0007669"/>
    <property type="project" value="UniProtKB-SubCell"/>
</dbReference>
<comment type="similarity">
    <text evidence="3">Belongs to the ATG2 family.</text>
</comment>
<dbReference type="GO" id="GO:0032266">
    <property type="term" value="F:phosphatidylinositol-3-phosphate binding"/>
    <property type="evidence" value="ECO:0007669"/>
    <property type="project" value="TreeGrafter"/>
</dbReference>